<sequence>MALRLLTDGSSSFFVFVWLPLSIPVFADSFISHNVGVVINDEQDGGGYRNYGVVVVVSNGGDRDAQVATVSPFYTNVQVSPFFFTSGATKLAGEMHRFIFLNR</sequence>
<name>A0A4U5MN88_POPAL</name>
<gene>
    <name evidence="2" type="ORF">D5086_0000305600</name>
</gene>
<dbReference type="EMBL" id="RCHU01001194">
    <property type="protein sequence ID" value="TKR70994.1"/>
    <property type="molecule type" value="Genomic_DNA"/>
</dbReference>
<comment type="caution">
    <text evidence="2">The sequence shown here is derived from an EMBL/GenBank/DDBJ whole genome shotgun (WGS) entry which is preliminary data.</text>
</comment>
<evidence type="ECO:0000256" key="1">
    <source>
        <dbReference type="SAM" id="SignalP"/>
    </source>
</evidence>
<accession>A0A4U5MN88</accession>
<reference evidence="2" key="1">
    <citation type="submission" date="2018-10" db="EMBL/GenBank/DDBJ databases">
        <title>Population genomic analysis revealed the cold adaptation of white poplar.</title>
        <authorList>
            <person name="Liu Y.-J."/>
        </authorList>
    </citation>
    <scope>NUCLEOTIDE SEQUENCE [LARGE SCALE GENOMIC DNA]</scope>
    <source>
        <strain evidence="2">PAL-ZL1</strain>
    </source>
</reference>
<protein>
    <recommendedName>
        <fullName evidence="3">Dirigent protein</fullName>
    </recommendedName>
</protein>
<organism evidence="2">
    <name type="scientific">Populus alba</name>
    <name type="common">White poplar</name>
    <dbReference type="NCBI Taxonomy" id="43335"/>
    <lineage>
        <taxon>Eukaryota</taxon>
        <taxon>Viridiplantae</taxon>
        <taxon>Streptophyta</taxon>
        <taxon>Embryophyta</taxon>
        <taxon>Tracheophyta</taxon>
        <taxon>Spermatophyta</taxon>
        <taxon>Magnoliopsida</taxon>
        <taxon>eudicotyledons</taxon>
        <taxon>Gunneridae</taxon>
        <taxon>Pentapetalae</taxon>
        <taxon>rosids</taxon>
        <taxon>fabids</taxon>
        <taxon>Malpighiales</taxon>
        <taxon>Salicaceae</taxon>
        <taxon>Saliceae</taxon>
        <taxon>Populus</taxon>
    </lineage>
</organism>
<dbReference type="AlphaFoldDB" id="A0A4U5MN88"/>
<feature type="chain" id="PRO_5020601009" description="Dirigent protein" evidence="1">
    <location>
        <begin position="28"/>
        <end position="103"/>
    </location>
</feature>
<evidence type="ECO:0008006" key="3">
    <source>
        <dbReference type="Google" id="ProtNLM"/>
    </source>
</evidence>
<proteinExistence type="predicted"/>
<evidence type="ECO:0000313" key="2">
    <source>
        <dbReference type="EMBL" id="TKR70994.1"/>
    </source>
</evidence>
<feature type="signal peptide" evidence="1">
    <location>
        <begin position="1"/>
        <end position="27"/>
    </location>
</feature>
<keyword evidence="1" id="KW-0732">Signal</keyword>